<accession>A0A2C5YE56</accession>
<keyword evidence="3" id="KW-1185">Reference proteome</keyword>
<gene>
    <name evidence="2" type="ORF">CDD81_1252</name>
</gene>
<dbReference type="AlphaFoldDB" id="A0A2C5YE56"/>
<protein>
    <submittedName>
        <fullName evidence="2">Uncharacterized protein</fullName>
    </submittedName>
</protein>
<feature type="compositionally biased region" description="Basic and acidic residues" evidence="1">
    <location>
        <begin position="121"/>
        <end position="136"/>
    </location>
</feature>
<feature type="region of interest" description="Disordered" evidence="1">
    <location>
        <begin position="108"/>
        <end position="136"/>
    </location>
</feature>
<evidence type="ECO:0000256" key="1">
    <source>
        <dbReference type="SAM" id="MobiDB-lite"/>
    </source>
</evidence>
<organism evidence="2 3">
    <name type="scientific">Ophiocordyceps australis</name>
    <dbReference type="NCBI Taxonomy" id="1399860"/>
    <lineage>
        <taxon>Eukaryota</taxon>
        <taxon>Fungi</taxon>
        <taxon>Dikarya</taxon>
        <taxon>Ascomycota</taxon>
        <taxon>Pezizomycotina</taxon>
        <taxon>Sordariomycetes</taxon>
        <taxon>Hypocreomycetidae</taxon>
        <taxon>Hypocreales</taxon>
        <taxon>Ophiocordycipitaceae</taxon>
        <taxon>Ophiocordyceps</taxon>
    </lineage>
</organism>
<evidence type="ECO:0000313" key="3">
    <source>
        <dbReference type="Proteomes" id="UP000226192"/>
    </source>
</evidence>
<evidence type="ECO:0000313" key="2">
    <source>
        <dbReference type="EMBL" id="PHH65883.1"/>
    </source>
</evidence>
<comment type="caution">
    <text evidence="2">The sequence shown here is derived from an EMBL/GenBank/DDBJ whole genome shotgun (WGS) entry which is preliminary data.</text>
</comment>
<dbReference type="Proteomes" id="UP000226192">
    <property type="component" value="Unassembled WGS sequence"/>
</dbReference>
<reference evidence="2 3" key="1">
    <citation type="submission" date="2017-06" db="EMBL/GenBank/DDBJ databases">
        <title>Ant-infecting Ophiocordyceps genomes reveal a high diversity of potential behavioral manipulation genes and a possible major role for enterotoxins.</title>
        <authorList>
            <person name="De Bekker C."/>
            <person name="Evans H.C."/>
            <person name="Brachmann A."/>
            <person name="Hughes D.P."/>
        </authorList>
    </citation>
    <scope>NUCLEOTIDE SEQUENCE [LARGE SCALE GENOMIC DNA]</scope>
    <source>
        <strain evidence="2 3">Map64</strain>
    </source>
</reference>
<name>A0A2C5YE56_9HYPO</name>
<dbReference type="EMBL" id="NJET01000013">
    <property type="protein sequence ID" value="PHH65883.1"/>
    <property type="molecule type" value="Genomic_DNA"/>
</dbReference>
<sequence>MTKKKGQRPWQSFRLDNAAAVIGAEQASLEPLSRGAKWTDDDKAWRGTASAFGTTAKTTLTVSKASRFGLEARSHVSVPDMESDVHVWTGECIMASLSSGLQSIGAAMTGAPSATATSRAYPDEPRDCQRKHELQI</sequence>
<proteinExistence type="predicted"/>